<dbReference type="InterPro" id="IPR017642">
    <property type="entry name" value="DNA_S_mod_DndB"/>
</dbReference>
<name>A0A4P7XK42_9ALTE</name>
<organism evidence="1 2">
    <name type="scientific">Hydrocarboniclastica marina</name>
    <dbReference type="NCBI Taxonomy" id="2259620"/>
    <lineage>
        <taxon>Bacteria</taxon>
        <taxon>Pseudomonadati</taxon>
        <taxon>Pseudomonadota</taxon>
        <taxon>Gammaproteobacteria</taxon>
        <taxon>Alteromonadales</taxon>
        <taxon>Alteromonadaceae</taxon>
        <taxon>Hydrocarboniclastica</taxon>
    </lineage>
</organism>
<accession>A0A4P7XK42</accession>
<proteinExistence type="predicted"/>
<evidence type="ECO:0000313" key="1">
    <source>
        <dbReference type="EMBL" id="QCF27481.1"/>
    </source>
</evidence>
<gene>
    <name evidence="1" type="ORF">soil367_16975</name>
</gene>
<sequence>MPEEIVKKPNTKPKYDKELLGIFGHLGNEQSKVKFIQLNLGTDELDLLGLVSEIPGSEQWSIRQLFQRDIDEDRVEDEIIPYFKDPSTVKFFNPLTIAVLPIDNHGQLCSDLVEEDVDVDSADSSRNFSHAYAVDGFYRVSHDAGVTKYGLLHWDTSKVKLIAIDGQHRLYALKRLLGVFRQNPSDEALGKVGFKSWKIPIVLVTLGHSSQIHSTEGLLEKTRGIFVTINKQAKQPTRSRTILLNDYSVTAVATQEVLDSARSQGIPLAFFNWRDYRDEPSEAGTTYLVGVDELEDIIKGYLIGEDADSSSEFKLTNDQERAVLWNEQATPPPLDSPPVELREAFRSRYRETVLPAVFYILYKIEPVASYIEYLTDIENGLKNDVEKHAWSRIVYGSDYAPENMETKVRERKHEFLKSCGEKKREMGNIYSRVVGLRAIFSGFCEFSDVYTQYVTVEPWLDLAKKFEKSFNHLFRENVLLSYELTNNVALDSSGSIINYKVDQVKKGLGAAVGYACLFISAEREYYELEELRDRVFKTMVAGYRRDLRPGVKEDYVGRPNNEITEEVNRRADSAAQKQIKRLEKKLNKLLLA</sequence>
<keyword evidence="2" id="KW-1185">Reference proteome</keyword>
<dbReference type="AlphaFoldDB" id="A0A4P7XK42"/>
<dbReference type="KEGG" id="hmi:soil367_16975"/>
<dbReference type="Proteomes" id="UP000298049">
    <property type="component" value="Chromosome"/>
</dbReference>
<evidence type="ECO:0000313" key="2">
    <source>
        <dbReference type="Proteomes" id="UP000298049"/>
    </source>
</evidence>
<reference evidence="1 2" key="1">
    <citation type="submission" date="2018-07" db="EMBL/GenBank/DDBJ databases">
        <title>Marsedoiliclastica nanhaica gen. nov. sp. nov., a novel marine hydrocarbonoclastic bacterium isolated from an in-situ enriched hydrocarbon-degrading consortium in deep-sea sediment.</title>
        <authorList>
            <person name="Dong C."/>
            <person name="Ma T."/>
            <person name="Liu R."/>
            <person name="Shao Z."/>
        </authorList>
    </citation>
    <scope>NUCLEOTIDE SEQUENCE [LARGE SCALE GENOMIC DNA]</scope>
    <source>
        <strain evidence="2">soil36-7</strain>
    </source>
</reference>
<protein>
    <recommendedName>
        <fullName evidence="3">DGQHR domain-containing protein</fullName>
    </recommendedName>
</protein>
<dbReference type="EMBL" id="CP031093">
    <property type="protein sequence ID" value="QCF27481.1"/>
    <property type="molecule type" value="Genomic_DNA"/>
</dbReference>
<dbReference type="Pfam" id="PF14072">
    <property type="entry name" value="DndB"/>
    <property type="match status" value="1"/>
</dbReference>
<evidence type="ECO:0008006" key="3">
    <source>
        <dbReference type="Google" id="ProtNLM"/>
    </source>
</evidence>